<keyword evidence="3" id="KW-1185">Reference proteome</keyword>
<dbReference type="InterPro" id="IPR009579">
    <property type="entry name" value="DUF1192"/>
</dbReference>
<dbReference type="RefSeq" id="WP_273686769.1">
    <property type="nucleotide sequence ID" value="NZ_CP117411.1"/>
</dbReference>
<sequence>MDLDELFAKKGPGDPLVALLAQDLDRLSLEELEERIAALEAEVGRCRARISSAVNHRATAENLFRR</sequence>
<keyword evidence="1" id="KW-0175">Coiled coil</keyword>
<feature type="coiled-coil region" evidence="1">
    <location>
        <begin position="22"/>
        <end position="49"/>
    </location>
</feature>
<dbReference type="Proteomes" id="UP001220395">
    <property type="component" value="Chromosome"/>
</dbReference>
<gene>
    <name evidence="2" type="ORF">PQ455_14300</name>
</gene>
<dbReference type="Pfam" id="PF06698">
    <property type="entry name" value="DUF1192"/>
    <property type="match status" value="1"/>
</dbReference>
<protein>
    <submittedName>
        <fullName evidence="2">DUF1192 domain-containing protein</fullName>
    </submittedName>
</protein>
<evidence type="ECO:0000256" key="1">
    <source>
        <dbReference type="SAM" id="Coils"/>
    </source>
</evidence>
<evidence type="ECO:0000313" key="2">
    <source>
        <dbReference type="EMBL" id="WCT72798.1"/>
    </source>
</evidence>
<accession>A0ABY7THW8</accession>
<evidence type="ECO:0000313" key="3">
    <source>
        <dbReference type="Proteomes" id="UP001220395"/>
    </source>
</evidence>
<proteinExistence type="predicted"/>
<reference evidence="2 3" key="1">
    <citation type="submission" date="2023-02" db="EMBL/GenBank/DDBJ databases">
        <title>Genome sequence of Sphingomonas naphthae.</title>
        <authorList>
            <person name="Kim S."/>
            <person name="Heo J."/>
            <person name="Kwon S.-W."/>
        </authorList>
    </citation>
    <scope>NUCLEOTIDE SEQUENCE [LARGE SCALE GENOMIC DNA]</scope>
    <source>
        <strain evidence="2 3">KACC 18716</strain>
    </source>
</reference>
<dbReference type="EMBL" id="CP117411">
    <property type="protein sequence ID" value="WCT72798.1"/>
    <property type="molecule type" value="Genomic_DNA"/>
</dbReference>
<organism evidence="2 3">
    <name type="scientific">Sphingomonas naphthae</name>
    <dbReference type="NCBI Taxonomy" id="1813468"/>
    <lineage>
        <taxon>Bacteria</taxon>
        <taxon>Pseudomonadati</taxon>
        <taxon>Pseudomonadota</taxon>
        <taxon>Alphaproteobacteria</taxon>
        <taxon>Sphingomonadales</taxon>
        <taxon>Sphingomonadaceae</taxon>
        <taxon>Sphingomonas</taxon>
    </lineage>
</organism>
<name>A0ABY7THW8_9SPHN</name>